<organism evidence="1 2">
    <name type="scientific">Fermentimonas caenicola</name>
    <dbReference type="NCBI Taxonomy" id="1562970"/>
    <lineage>
        <taxon>Bacteria</taxon>
        <taxon>Pseudomonadati</taxon>
        <taxon>Bacteroidota</taxon>
        <taxon>Bacteroidia</taxon>
        <taxon>Bacteroidales</taxon>
        <taxon>Dysgonomonadaceae</taxon>
        <taxon>Fermentimonas</taxon>
    </lineage>
</organism>
<evidence type="ECO:0000313" key="2">
    <source>
        <dbReference type="Proteomes" id="UP000032417"/>
    </source>
</evidence>
<protein>
    <submittedName>
        <fullName evidence="1">Uncharacterized protein</fullName>
    </submittedName>
</protein>
<proteinExistence type="predicted"/>
<name>A0A098BYJ0_9BACT</name>
<gene>
    <name evidence="1" type="ORF">ING2E5B_0479</name>
</gene>
<evidence type="ECO:0000313" key="1">
    <source>
        <dbReference type="EMBL" id="CEA15246.1"/>
    </source>
</evidence>
<sequence>MKKVISILLLALLLGGCSGEKRGQDTGEEKLSVKELQADAGKRRYPIEQGIIRSTSKAMGMKMEIVTYFDKWGEWEAIETTVPMEVMGEDYSSHTLEIIKGDDHWKIDLDKKSGEHYKQTRAINPLGVDVESLTDELLGKMKMEDLGEVEFLGYKCRKMRIRSDKGTEVEYVMWGNVMMKMEGETMGIATSSEVISVEEVAPPQEKFEIPSDIVITESE</sequence>
<dbReference type="OrthoDB" id="1095818at2"/>
<dbReference type="AlphaFoldDB" id="A0A098BYJ0"/>
<dbReference type="EMBL" id="LN515532">
    <property type="protein sequence ID" value="CEA15246.1"/>
    <property type="molecule type" value="Genomic_DNA"/>
</dbReference>
<dbReference type="Proteomes" id="UP000032417">
    <property type="component" value="Chromosome 1"/>
</dbReference>
<dbReference type="HOGENOM" id="CLU_1260484_0_0_10"/>
<reference evidence="1 2" key="1">
    <citation type="submission" date="2014-08" db="EMBL/GenBank/DDBJ databases">
        <authorList>
            <person name="Wibberg D."/>
        </authorList>
    </citation>
    <scope>NUCLEOTIDE SEQUENCE [LARGE SCALE GENOMIC DNA]</scope>
    <source>
        <strain evidence="2">ING2-E5B</strain>
    </source>
</reference>
<dbReference type="KEGG" id="pbt:ING2E5B_0479"/>
<accession>A0A098BYJ0</accession>
<dbReference type="STRING" id="1562970.ING2E5B_0479"/>
<dbReference type="PROSITE" id="PS51257">
    <property type="entry name" value="PROKAR_LIPOPROTEIN"/>
    <property type="match status" value="1"/>
</dbReference>
<keyword evidence="2" id="KW-1185">Reference proteome</keyword>